<protein>
    <submittedName>
        <fullName evidence="3">Uncharacterized protein</fullName>
    </submittedName>
</protein>
<reference evidence="3 4" key="1">
    <citation type="submission" date="2020-07" db="EMBL/GenBank/DDBJ databases">
        <title>Sequencing the genomes of 1000 actinobacteria strains.</title>
        <authorList>
            <person name="Klenk H.-P."/>
        </authorList>
    </citation>
    <scope>NUCLEOTIDE SEQUENCE [LARGE SCALE GENOMIC DNA]</scope>
    <source>
        <strain evidence="3 4">DSM 29531</strain>
    </source>
</reference>
<dbReference type="PROSITE" id="PS51257">
    <property type="entry name" value="PROKAR_LIPOPROTEIN"/>
    <property type="match status" value="1"/>
</dbReference>
<dbReference type="AlphaFoldDB" id="A0A853DKH1"/>
<evidence type="ECO:0000313" key="3">
    <source>
        <dbReference type="EMBL" id="NYJ76533.1"/>
    </source>
</evidence>
<accession>A0A853DKH1</accession>
<keyword evidence="2" id="KW-0732">Signal</keyword>
<feature type="region of interest" description="Disordered" evidence="1">
    <location>
        <begin position="39"/>
        <end position="68"/>
    </location>
</feature>
<keyword evidence="4" id="KW-1185">Reference proteome</keyword>
<sequence length="217" mass="21708">MTSSRTSVAIAIAIGAFALSGCANKGAKTPVTVTVTPSHAVTSSTSSSSTPTIPTTTLPAGRAGTPRGGAPNLGGVNQQDASAVAAAVMQVFATQDTAIDTTTLDAERRASALLGSPLLQAVRAPLSGNGGGGAAWTVLTAHHGFTTASAKTVPMSDVPDQTGDSPTLAVRQVDVTTTGHGTAGWTSKPTAAVWIVTCRRAAATGPWRVTQVYDQTP</sequence>
<organism evidence="3 4">
    <name type="scientific">Allobranchiibius huperziae</name>
    <dbReference type="NCBI Taxonomy" id="1874116"/>
    <lineage>
        <taxon>Bacteria</taxon>
        <taxon>Bacillati</taxon>
        <taxon>Actinomycetota</taxon>
        <taxon>Actinomycetes</taxon>
        <taxon>Micrococcales</taxon>
        <taxon>Dermacoccaceae</taxon>
        <taxon>Allobranchiibius</taxon>
    </lineage>
</organism>
<evidence type="ECO:0000256" key="1">
    <source>
        <dbReference type="SAM" id="MobiDB-lite"/>
    </source>
</evidence>
<feature type="chain" id="PRO_5039458070" evidence="2">
    <location>
        <begin position="26"/>
        <end position="217"/>
    </location>
</feature>
<comment type="caution">
    <text evidence="3">The sequence shown here is derived from an EMBL/GenBank/DDBJ whole genome shotgun (WGS) entry which is preliminary data.</text>
</comment>
<evidence type="ECO:0000256" key="2">
    <source>
        <dbReference type="SAM" id="SignalP"/>
    </source>
</evidence>
<name>A0A853DKH1_9MICO</name>
<evidence type="ECO:0000313" key="4">
    <source>
        <dbReference type="Proteomes" id="UP000571817"/>
    </source>
</evidence>
<dbReference type="RefSeq" id="WP_179483924.1">
    <property type="nucleotide sequence ID" value="NZ_JACCFW010000003.1"/>
</dbReference>
<proteinExistence type="predicted"/>
<feature type="signal peptide" evidence="2">
    <location>
        <begin position="1"/>
        <end position="25"/>
    </location>
</feature>
<gene>
    <name evidence="3" type="ORF">HNR15_003551</name>
</gene>
<dbReference type="Proteomes" id="UP000571817">
    <property type="component" value="Unassembled WGS sequence"/>
</dbReference>
<dbReference type="EMBL" id="JACCFW010000003">
    <property type="protein sequence ID" value="NYJ76533.1"/>
    <property type="molecule type" value="Genomic_DNA"/>
</dbReference>